<evidence type="ECO:0000256" key="1">
    <source>
        <dbReference type="SAM" id="Coils"/>
    </source>
</evidence>
<name>A0A8S5NJS3_9CAUD</name>
<keyword evidence="1" id="KW-0175">Coiled coil</keyword>
<reference evidence="2" key="1">
    <citation type="journal article" date="2021" name="Proc. Natl. Acad. Sci. U.S.A.">
        <title>A Catalog of Tens of Thousands of Viruses from Human Metagenomes Reveals Hidden Associations with Chronic Diseases.</title>
        <authorList>
            <person name="Tisza M.J."/>
            <person name="Buck C.B."/>
        </authorList>
    </citation>
    <scope>NUCLEOTIDE SEQUENCE</scope>
    <source>
        <strain evidence="2">CttFh17</strain>
    </source>
</reference>
<dbReference type="EMBL" id="BK015176">
    <property type="protein sequence ID" value="DAD94339.1"/>
    <property type="molecule type" value="Genomic_DNA"/>
</dbReference>
<accession>A0A8S5NJS3</accession>
<feature type="coiled-coil region" evidence="1">
    <location>
        <begin position="31"/>
        <end position="58"/>
    </location>
</feature>
<sequence>MKMYKVYQLTDEEKNKIVRLRWDGDTHYYDVFESQEECNEEQKRLDKIEAEYKKQKADYLKNCKGE</sequence>
<evidence type="ECO:0000313" key="2">
    <source>
        <dbReference type="EMBL" id="DAD94339.1"/>
    </source>
</evidence>
<protein>
    <submittedName>
        <fullName evidence="2">Uncharacterized protein</fullName>
    </submittedName>
</protein>
<organism evidence="2">
    <name type="scientific">Siphoviridae sp. cttFh17</name>
    <dbReference type="NCBI Taxonomy" id="2826491"/>
    <lineage>
        <taxon>Viruses</taxon>
        <taxon>Duplodnaviria</taxon>
        <taxon>Heunggongvirae</taxon>
        <taxon>Uroviricota</taxon>
        <taxon>Caudoviricetes</taxon>
    </lineage>
</organism>
<proteinExistence type="predicted"/>